<protein>
    <submittedName>
        <fullName evidence="7">Protein singed wings 2</fullName>
    </submittedName>
</protein>
<dbReference type="Gene3D" id="3.80.10.10">
    <property type="entry name" value="Ribonuclease Inhibitor"/>
    <property type="match status" value="2"/>
</dbReference>
<proteinExistence type="predicted"/>
<dbReference type="CTD" id="37010"/>
<dbReference type="GeneID" id="112683352"/>
<keyword evidence="3" id="KW-0677">Repeat</keyword>
<evidence type="ECO:0000313" key="7">
    <source>
        <dbReference type="RefSeq" id="XP_025410140.1"/>
    </source>
</evidence>
<organism evidence="6 7">
    <name type="scientific">Sipha flava</name>
    <name type="common">yellow sugarcane aphid</name>
    <dbReference type="NCBI Taxonomy" id="143950"/>
    <lineage>
        <taxon>Eukaryota</taxon>
        <taxon>Metazoa</taxon>
        <taxon>Ecdysozoa</taxon>
        <taxon>Arthropoda</taxon>
        <taxon>Hexapoda</taxon>
        <taxon>Insecta</taxon>
        <taxon>Pterygota</taxon>
        <taxon>Neoptera</taxon>
        <taxon>Paraneoptera</taxon>
        <taxon>Hemiptera</taxon>
        <taxon>Sternorrhyncha</taxon>
        <taxon>Aphidomorpha</taxon>
        <taxon>Aphidoidea</taxon>
        <taxon>Aphididae</taxon>
        <taxon>Sipha</taxon>
    </lineage>
</organism>
<dbReference type="GO" id="GO:0031012">
    <property type="term" value="C:extracellular matrix"/>
    <property type="evidence" value="ECO:0007669"/>
    <property type="project" value="TreeGrafter"/>
</dbReference>
<dbReference type="InterPro" id="IPR050328">
    <property type="entry name" value="Dev_Immune_Receptor"/>
</dbReference>
<feature type="transmembrane region" description="Helical" evidence="4">
    <location>
        <begin position="443"/>
        <end position="463"/>
    </location>
</feature>
<dbReference type="PANTHER" id="PTHR24373:SF370">
    <property type="entry name" value="FISH-LIPS, ISOFORM E"/>
    <property type="match status" value="1"/>
</dbReference>
<sequence length="477" mass="54956">MTWKMDVSGYVALLILLATIPTPPIVVAVTVKLSEFCALPTPQNKCISVNKTDGYRVACSNGFHEEYLAEDYFLLQTLMLCHWPLDYFDPDVSLRPYPKLTKLTITKSNIKEIIGEFPPFLRNLKTLNLSHLNLERVKPSVFRYMSSLEVLDLSYNKLNYLYPPTIEYLPKLKQLWLAGQSWFCKNDLFWLLHLPKDPLFNFKVMDSNRMICGGYKYPGKPVIPVLRLLSDLEKECPSSPPDNCVCTLDHIVHGNKGASHYLHPMITVDCSYRGLKMLPKKLPYNTTTLLVQGNQVSALDDLLTNRHYANLLDIHLDYNWISSISILEGSRWLTQCRVLSFKGNNLTKVPTYALDNAFQRNNNIGQLYLGANPWRCDCLFAPAFQDFLIKYQSLIMDLSDIKCSYQQDDEYYLTPIHDLPRNTLCRNSAKGINMVDFWDSLNIFLASLIVVIILKFIYDYILYKKYGILPRIITLLP</sequence>
<keyword evidence="1" id="KW-0433">Leucine-rich repeat</keyword>
<dbReference type="SMART" id="SM00369">
    <property type="entry name" value="LRR_TYP"/>
    <property type="match status" value="3"/>
</dbReference>
<dbReference type="AlphaFoldDB" id="A0A8B8FIG3"/>
<evidence type="ECO:0000256" key="4">
    <source>
        <dbReference type="SAM" id="Phobius"/>
    </source>
</evidence>
<dbReference type="RefSeq" id="XP_025410140.1">
    <property type="nucleotide sequence ID" value="XM_025554355.1"/>
</dbReference>
<evidence type="ECO:0000256" key="5">
    <source>
        <dbReference type="SAM" id="SignalP"/>
    </source>
</evidence>
<keyword evidence="6" id="KW-1185">Reference proteome</keyword>
<dbReference type="InterPro" id="IPR001611">
    <property type="entry name" value="Leu-rich_rpt"/>
</dbReference>
<keyword evidence="2 5" id="KW-0732">Signal</keyword>
<dbReference type="Proteomes" id="UP000694846">
    <property type="component" value="Unplaced"/>
</dbReference>
<keyword evidence="4" id="KW-0812">Transmembrane</keyword>
<evidence type="ECO:0000256" key="1">
    <source>
        <dbReference type="ARBA" id="ARBA00022614"/>
    </source>
</evidence>
<dbReference type="GO" id="GO:0005615">
    <property type="term" value="C:extracellular space"/>
    <property type="evidence" value="ECO:0007669"/>
    <property type="project" value="TreeGrafter"/>
</dbReference>
<keyword evidence="4" id="KW-1133">Transmembrane helix</keyword>
<dbReference type="PANTHER" id="PTHR24373">
    <property type="entry name" value="SLIT RELATED LEUCINE-RICH REPEAT NEURONAL PROTEIN"/>
    <property type="match status" value="1"/>
</dbReference>
<reference evidence="7" key="1">
    <citation type="submission" date="2025-08" db="UniProtKB">
        <authorList>
            <consortium name="RefSeq"/>
        </authorList>
    </citation>
    <scope>IDENTIFICATION</scope>
    <source>
        <tissue evidence="7">Whole body</tissue>
    </source>
</reference>
<evidence type="ECO:0000256" key="3">
    <source>
        <dbReference type="ARBA" id="ARBA00022737"/>
    </source>
</evidence>
<evidence type="ECO:0000256" key="2">
    <source>
        <dbReference type="ARBA" id="ARBA00022729"/>
    </source>
</evidence>
<feature type="signal peptide" evidence="5">
    <location>
        <begin position="1"/>
        <end position="28"/>
    </location>
</feature>
<accession>A0A8B8FIG3</accession>
<keyword evidence="4" id="KW-0472">Membrane</keyword>
<dbReference type="SUPFAM" id="SSF52058">
    <property type="entry name" value="L domain-like"/>
    <property type="match status" value="1"/>
</dbReference>
<dbReference type="InterPro" id="IPR003591">
    <property type="entry name" value="Leu-rich_rpt_typical-subtyp"/>
</dbReference>
<dbReference type="Pfam" id="PF13855">
    <property type="entry name" value="LRR_8"/>
    <property type="match status" value="1"/>
</dbReference>
<feature type="chain" id="PRO_5034077852" evidence="5">
    <location>
        <begin position="29"/>
        <end position="477"/>
    </location>
</feature>
<evidence type="ECO:0000313" key="6">
    <source>
        <dbReference type="Proteomes" id="UP000694846"/>
    </source>
</evidence>
<name>A0A8B8FIG3_9HEMI</name>
<dbReference type="InterPro" id="IPR032675">
    <property type="entry name" value="LRR_dom_sf"/>
</dbReference>
<dbReference type="OrthoDB" id="6343311at2759"/>
<gene>
    <name evidence="7" type="primary">LOC112683352</name>
</gene>